<dbReference type="InterPro" id="IPR013783">
    <property type="entry name" value="Ig-like_fold"/>
</dbReference>
<evidence type="ECO:0000313" key="2">
    <source>
        <dbReference type="EMBL" id="REG37068.1"/>
    </source>
</evidence>
<proteinExistence type="predicted"/>
<keyword evidence="1" id="KW-0732">Signal</keyword>
<sequence length="1296" mass="129976">MTRVHTPSTTTVFRPMTRNLLLLCTVLLAACGEAPTVSIFTVAPGTIAKGASAKLVFAAEGEDKLTLEPGVGDVTGKSEVEVTPGETTNYTLTASNRSGSTLKTLTVTVGPTPAAGFKLAAPDAFTAGTPANVTITVVEPSGATVPSYTGTVHLVSNDGAAELPADFTFTAADKGVKTVPVTFRTAGARQLIASGTVGGGMVGSFSTTSAPLTVKAGPAARMNLSGLVPESESGAEVSFQVSFVDAFGNLAQDYSTQLRIRHTDASAPAVPDVLVEASSGTATIRLSFFQAGVQTVTVQDTHNDAVTASAELRVRPSRVVSYALSGLPATARVGEPLTLSITALDAKGNRVTSYAGKASISSADAAMESLAEASFTQGLAMVPVAFRTPGSQTVTATEVGGTLTATTSSVTVTAAEVARLVLSGAGPATAGGVSSFTVTAMDTFGNTVTGYRGTVGFSTTDSRAGLPATYTFTDTDSGSRTFSASFQSAGTQSLTVTDSARATLTASGSFAVSPAAASACELSEVPATTTAGKPVSMRVTVRDAFANTVSGFGGTVLITSSDTNPAARLPDAGTYVPTSDQGSRLFTATLAGAGSQTLTATEASGAWTCSAPITIHPAAPRLVLSGAGPATAGGSVSFTATVTDTFGNTLTDYRGTVEFSSTDSRAELPASYMFTAADSGTHTFPATFKSAGTQSLTVTDSARADVMASGSFAVSPAAASACELSEVPATATAGAQIPMRVTVRDAFDNTVSGFNGTVAITSSDTNPAAAMPEAAAFMPAKDQGSRLFTAKLAGTGSQTLTATEASGAWTCSAPITIRPAGPRIVLSGSAPATAGDSASFTATVMDMFGNPLTDYRGTVGFSSTDSRAELPASYTFTDADSGSRTFSATFKTAGSQSVTVTDSASSEVTGSTAFSVSAAAASACAISDVPATAIAGAQVPVRVTVRDAFDNTVSGFNGTVAITSSDTNPAAAMPEAAAFMPAKDQGSRLFTAKLAGAGSQTLTATESAGAWTCSAPVTINPAAPRIHVTLPSDTNAGYPVDAVVSVKDTFGNPISYAGSLTFTSTDTAATLPGTLTLSGSESGSSVVTATFNTLGAQQLKASLVGDASLSGSGSTAVHGLVYTDPTPGMGKVRFVLNAAASSAKVVQLDLVSNTSLVVTGTTTARGGVYSAGMNLPLDTTRVEPDTTLLVEGNALNLGSAPKAVAAALPASGPTAGVLYTGVSQKFDGAGKVTGDTTLLPGRVFYSVRLKLPAKAPVGTVFNGPTLDTRFRAAVRNRAGDEVMSNADFALGKLEIR</sequence>
<protein>
    <recommendedName>
        <fullName evidence="4">Big-1 domain-containing protein</fullName>
    </recommendedName>
</protein>
<dbReference type="Gene3D" id="2.60.40.10">
    <property type="entry name" value="Immunoglobulins"/>
    <property type="match status" value="4"/>
</dbReference>
<keyword evidence="3" id="KW-1185">Reference proteome</keyword>
<comment type="caution">
    <text evidence="2">The sequence shown here is derived from an EMBL/GenBank/DDBJ whole genome shotgun (WGS) entry which is preliminary data.</text>
</comment>
<feature type="signal peptide" evidence="1">
    <location>
        <begin position="1"/>
        <end position="29"/>
    </location>
</feature>
<name>A0ABX9KB72_9BACT</name>
<organism evidence="2 3">
    <name type="scientific">Archangium gephyra</name>
    <dbReference type="NCBI Taxonomy" id="48"/>
    <lineage>
        <taxon>Bacteria</taxon>
        <taxon>Pseudomonadati</taxon>
        <taxon>Myxococcota</taxon>
        <taxon>Myxococcia</taxon>
        <taxon>Myxococcales</taxon>
        <taxon>Cystobacterineae</taxon>
        <taxon>Archangiaceae</taxon>
        <taxon>Archangium</taxon>
    </lineage>
</organism>
<reference evidence="2 3" key="1">
    <citation type="submission" date="2018-08" db="EMBL/GenBank/DDBJ databases">
        <title>Genomic Encyclopedia of Archaeal and Bacterial Type Strains, Phase II (KMG-II): from individual species to whole genera.</title>
        <authorList>
            <person name="Goeker M."/>
        </authorList>
    </citation>
    <scope>NUCLEOTIDE SEQUENCE [LARGE SCALE GENOMIC DNA]</scope>
    <source>
        <strain evidence="2 3">DSM 2261</strain>
    </source>
</reference>
<accession>A0ABX9KB72</accession>
<dbReference type="EMBL" id="QUMU01000001">
    <property type="protein sequence ID" value="REG37068.1"/>
    <property type="molecule type" value="Genomic_DNA"/>
</dbReference>
<dbReference type="PROSITE" id="PS51257">
    <property type="entry name" value="PROKAR_LIPOPROTEIN"/>
    <property type="match status" value="1"/>
</dbReference>
<dbReference type="SUPFAM" id="SSF49373">
    <property type="entry name" value="Invasin/intimin cell-adhesion fragments"/>
    <property type="match status" value="1"/>
</dbReference>
<dbReference type="InterPro" id="IPR008964">
    <property type="entry name" value="Invasin/intimin_cell_adhesion"/>
</dbReference>
<evidence type="ECO:0000313" key="3">
    <source>
        <dbReference type="Proteomes" id="UP000256345"/>
    </source>
</evidence>
<evidence type="ECO:0008006" key="4">
    <source>
        <dbReference type="Google" id="ProtNLM"/>
    </source>
</evidence>
<dbReference type="Proteomes" id="UP000256345">
    <property type="component" value="Unassembled WGS sequence"/>
</dbReference>
<gene>
    <name evidence="2" type="ORF">ATI61_10142</name>
</gene>
<dbReference type="RefSeq" id="WP_147332676.1">
    <property type="nucleotide sequence ID" value="NZ_CP011509.1"/>
</dbReference>
<feature type="chain" id="PRO_5046248745" description="Big-1 domain-containing protein" evidence="1">
    <location>
        <begin position="30"/>
        <end position="1296"/>
    </location>
</feature>
<evidence type="ECO:0000256" key="1">
    <source>
        <dbReference type="SAM" id="SignalP"/>
    </source>
</evidence>